<accession>A0A318JFF0</accession>
<dbReference type="RefSeq" id="WP_110254088.1">
    <property type="nucleotide sequence ID" value="NZ_QJKB01000001.1"/>
</dbReference>
<name>A0A318JFF0_9BURK</name>
<evidence type="ECO:0000313" key="1">
    <source>
        <dbReference type="EMBL" id="PXX47751.1"/>
    </source>
</evidence>
<dbReference type="Proteomes" id="UP000247792">
    <property type="component" value="Unassembled WGS sequence"/>
</dbReference>
<keyword evidence="2" id="KW-1185">Reference proteome</keyword>
<evidence type="ECO:0000313" key="2">
    <source>
        <dbReference type="Proteomes" id="UP000247792"/>
    </source>
</evidence>
<sequence>MVITKSVGKGILKATVQLTTTEYGNGWTVGVEVNGIVLHHPDTDLYLTEQDALIAGEELVNAALPTVH</sequence>
<reference evidence="1 2" key="1">
    <citation type="submission" date="2018-05" db="EMBL/GenBank/DDBJ databases">
        <title>Genomic Encyclopedia of Type Strains, Phase IV (KMG-IV): sequencing the most valuable type-strain genomes for metagenomic binning, comparative biology and taxonomic classification.</title>
        <authorList>
            <person name="Goeker M."/>
        </authorList>
    </citation>
    <scope>NUCLEOTIDE SEQUENCE [LARGE SCALE GENOMIC DNA]</scope>
    <source>
        <strain evidence="1 2">DSM 19792</strain>
    </source>
</reference>
<gene>
    <name evidence="1" type="ORF">DFR42_1011348</name>
</gene>
<proteinExistence type="predicted"/>
<organism evidence="1 2">
    <name type="scientific">Undibacterium pigrum</name>
    <dbReference type="NCBI Taxonomy" id="401470"/>
    <lineage>
        <taxon>Bacteria</taxon>
        <taxon>Pseudomonadati</taxon>
        <taxon>Pseudomonadota</taxon>
        <taxon>Betaproteobacteria</taxon>
        <taxon>Burkholderiales</taxon>
        <taxon>Oxalobacteraceae</taxon>
        <taxon>Undibacterium</taxon>
    </lineage>
</organism>
<dbReference type="AlphaFoldDB" id="A0A318JFF0"/>
<comment type="caution">
    <text evidence="1">The sequence shown here is derived from an EMBL/GenBank/DDBJ whole genome shotgun (WGS) entry which is preliminary data.</text>
</comment>
<dbReference type="EMBL" id="QJKB01000001">
    <property type="protein sequence ID" value="PXX47751.1"/>
    <property type="molecule type" value="Genomic_DNA"/>
</dbReference>
<protein>
    <submittedName>
        <fullName evidence="1">Uncharacterized protein</fullName>
    </submittedName>
</protein>